<evidence type="ECO:0000313" key="4">
    <source>
        <dbReference type="Proteomes" id="UP001189773"/>
    </source>
</evidence>
<feature type="coiled-coil region" evidence="1">
    <location>
        <begin position="606"/>
        <end position="633"/>
    </location>
</feature>
<dbReference type="EMBL" id="CATZAR010000021">
    <property type="protein sequence ID" value="CAJ0806298.1"/>
    <property type="molecule type" value="Genomic_DNA"/>
</dbReference>
<keyword evidence="1" id="KW-0175">Coiled coil</keyword>
<feature type="compositionally biased region" description="Low complexity" evidence="2">
    <location>
        <begin position="688"/>
        <end position="698"/>
    </location>
</feature>
<gene>
    <name evidence="3" type="ORF">LMG18095_04417</name>
</gene>
<name>A0ABM9JVU5_9RALS</name>
<keyword evidence="4" id="KW-1185">Reference proteome</keyword>
<organism evidence="3 4">
    <name type="scientific">Ralstonia thomasii</name>
    <dbReference type="NCBI Taxonomy" id="3058596"/>
    <lineage>
        <taxon>Bacteria</taxon>
        <taxon>Pseudomonadati</taxon>
        <taxon>Pseudomonadota</taxon>
        <taxon>Betaproteobacteria</taxon>
        <taxon>Burkholderiales</taxon>
        <taxon>Burkholderiaceae</taxon>
        <taxon>Ralstonia</taxon>
    </lineage>
</organism>
<sequence>MAEDQQEQKLSPDEQIIQEARDRFQACEEWESDFWKLFIDDVKFANGDADNGYQWPDSIRKNREIDDRPCLTINKTKQHCLQVINDGRQHAPQIKVHPIDSGATAEAAKLLDGLVRHVEYRSNAQAAYNTAQEFAVFGGIGYWRVVTDYANDDTFDQEIFIQRVKDPKTVRLDPDIKEIDGSDAMFGFVFVDFDKKEFRRKYGKKASEEADFPLGKGDTWLAKNHIRVAEYFRKVPKTEKIAALPDSVMQGLPGLKSNIIKQSDVPDDLWKVLSDHPDVKMRDVEKWNVEWFLIAGNKIKDRRPWPGKYIPIVRCVGEEVIIDGQLERKGHVRSLKDPQRMYNYWSSSATEHVALQTKIPYVAPARAIEGYEGYWKNANNENTSYLPFNDIDEQGRPIERPQREQAPVMAEAYVKGMQITAGEMMMVSGQYQAVMGQPSNETSGVAINARQRQGDNATYHFIDHQALAVRYTGRIIVDLFPKVYDTPRVMRILGEDGVEDFIHLDPNAKQAVEQRKEAMTNEVRQILNPSIGNYDVVVDVGPAYATRRQEAFAAMSQIMAQNQDLMSKAGDLLFKAADFPHAEDIAERLSRAIPPALKGEGPDPQLQQAQQQMQQMQKAMQGMADMIEKLKNERGSNMIKANADVYRAETERAQMIHDASMDQQKLVHDIALAVTQMMQTQQGSALSGAPLANQAAGPPNQPEAPPQAA</sequence>
<evidence type="ECO:0000256" key="2">
    <source>
        <dbReference type="SAM" id="MobiDB-lite"/>
    </source>
</evidence>
<dbReference type="Proteomes" id="UP001189773">
    <property type="component" value="Unassembled WGS sequence"/>
</dbReference>
<evidence type="ECO:0008006" key="5">
    <source>
        <dbReference type="Google" id="ProtNLM"/>
    </source>
</evidence>
<dbReference type="InterPro" id="IPR032427">
    <property type="entry name" value="P22_portal"/>
</dbReference>
<evidence type="ECO:0000256" key="1">
    <source>
        <dbReference type="SAM" id="Coils"/>
    </source>
</evidence>
<reference evidence="3 4" key="1">
    <citation type="submission" date="2023-07" db="EMBL/GenBank/DDBJ databases">
        <authorList>
            <person name="Peeters C."/>
        </authorList>
    </citation>
    <scope>NUCLEOTIDE SEQUENCE [LARGE SCALE GENOMIC DNA]</scope>
    <source>
        <strain evidence="3 4">LMG 18095</strain>
    </source>
</reference>
<feature type="compositionally biased region" description="Pro residues" evidence="2">
    <location>
        <begin position="699"/>
        <end position="709"/>
    </location>
</feature>
<proteinExistence type="predicted"/>
<evidence type="ECO:0000313" key="3">
    <source>
        <dbReference type="EMBL" id="CAJ0806298.1"/>
    </source>
</evidence>
<feature type="region of interest" description="Disordered" evidence="2">
    <location>
        <begin position="681"/>
        <end position="709"/>
    </location>
</feature>
<protein>
    <recommendedName>
        <fullName evidence="5">Phage P22-like portal protein</fullName>
    </recommendedName>
</protein>
<comment type="caution">
    <text evidence="3">The sequence shown here is derived from an EMBL/GenBank/DDBJ whole genome shotgun (WGS) entry which is preliminary data.</text>
</comment>
<accession>A0ABM9JVU5</accession>
<dbReference type="Pfam" id="PF16510">
    <property type="entry name" value="P22_portal"/>
    <property type="match status" value="1"/>
</dbReference>
<dbReference type="RefSeq" id="WP_012436115.1">
    <property type="nucleotide sequence ID" value="NZ_CATWDO010000003.1"/>
</dbReference>